<evidence type="ECO:0000313" key="7">
    <source>
        <dbReference type="EMBL" id="HIQ68212.1"/>
    </source>
</evidence>
<feature type="transmembrane region" description="Helical" evidence="6">
    <location>
        <begin position="388"/>
        <end position="408"/>
    </location>
</feature>
<feature type="transmembrane region" description="Helical" evidence="6">
    <location>
        <begin position="446"/>
        <end position="462"/>
    </location>
</feature>
<comment type="caution">
    <text evidence="7">The sequence shown here is derived from an EMBL/GenBank/DDBJ whole genome shotgun (WGS) entry which is preliminary data.</text>
</comment>
<reference evidence="7" key="2">
    <citation type="journal article" date="2021" name="PeerJ">
        <title>Extensive microbial diversity within the chicken gut microbiome revealed by metagenomics and culture.</title>
        <authorList>
            <person name="Gilroy R."/>
            <person name="Ravi A."/>
            <person name="Getino M."/>
            <person name="Pursley I."/>
            <person name="Horton D.L."/>
            <person name="Alikhan N.F."/>
            <person name="Baker D."/>
            <person name="Gharbi K."/>
            <person name="Hall N."/>
            <person name="Watson M."/>
            <person name="Adriaenssens E.M."/>
            <person name="Foster-Nyarko E."/>
            <person name="Jarju S."/>
            <person name="Secka A."/>
            <person name="Antonio M."/>
            <person name="Oren A."/>
            <person name="Chaudhuri R.R."/>
            <person name="La Ragione R."/>
            <person name="Hildebrand F."/>
            <person name="Pallen M.J."/>
        </authorList>
    </citation>
    <scope>NUCLEOTIDE SEQUENCE</scope>
    <source>
        <strain evidence="7">13361</strain>
    </source>
</reference>
<evidence type="ECO:0000256" key="2">
    <source>
        <dbReference type="ARBA" id="ARBA00022475"/>
    </source>
</evidence>
<gene>
    <name evidence="7" type="ORF">IAB74_06870</name>
</gene>
<evidence type="ECO:0000256" key="4">
    <source>
        <dbReference type="ARBA" id="ARBA00022989"/>
    </source>
</evidence>
<name>A0A9D1CMD9_9FIRM</name>
<keyword evidence="3 6" id="KW-0812">Transmembrane</keyword>
<dbReference type="PANTHER" id="PTHR30250:SF11">
    <property type="entry name" value="O-ANTIGEN TRANSPORTER-RELATED"/>
    <property type="match status" value="1"/>
</dbReference>
<protein>
    <submittedName>
        <fullName evidence="7">Oligosaccharide flippase family protein</fullName>
    </submittedName>
</protein>
<keyword evidence="4 6" id="KW-1133">Transmembrane helix</keyword>
<sequence length="477" mass="53439">MPDKQEKTEGGSAIRAGLNYTVGNLLTKGLSFLSVILFARLMSTGDYGIFNTFSSYVSMLGVVIGFAMHVSVRNAKLDYPGRLEAYCSSMTLITLANTLVFLVLAVVFRKQLSQWLSVPEILVGLIVVESFANAILMVYNEYLAMYYRSKKYVTLSLIYALAGTGLSLIFVCFLFPDARYFGRALGTTLPLLLIAIYILWEFYRQARPRVSREYWSYSLKISLPIVPHGLSQLVLGQFDRIMIKKSLGDEAAGLYSFANNVGWIYQIVTNSLDTAWCPWFFQKMKDEAYGTIRKSGSLYGVAVSVMAVCLLLVSPEVILIMGGAKYAESCTVVMPIILGAYFAFLFTLFSCVEYYYKKTKLIALGTVAAAILNVVLNSLFIPRYGFQAAAYTTAFCYLCYLLIHIGFARKIHGRNLYPMPVIFACILGVTAMTFVCLWLVNAFWIRWGILLAGMLAAFIWGWRNRTQLKTLLAGFSR</sequence>
<feature type="transmembrane region" description="Helical" evidence="6">
    <location>
        <begin position="420"/>
        <end position="440"/>
    </location>
</feature>
<keyword evidence="2" id="KW-1003">Cell membrane</keyword>
<feature type="transmembrane region" description="Helical" evidence="6">
    <location>
        <begin position="53"/>
        <end position="71"/>
    </location>
</feature>
<dbReference type="AlphaFoldDB" id="A0A9D1CMD9"/>
<keyword evidence="5 6" id="KW-0472">Membrane</keyword>
<evidence type="ECO:0000313" key="8">
    <source>
        <dbReference type="Proteomes" id="UP000886796"/>
    </source>
</evidence>
<feature type="transmembrane region" description="Helical" evidence="6">
    <location>
        <begin position="332"/>
        <end position="349"/>
    </location>
</feature>
<dbReference type="GO" id="GO:0005886">
    <property type="term" value="C:plasma membrane"/>
    <property type="evidence" value="ECO:0007669"/>
    <property type="project" value="UniProtKB-SubCell"/>
</dbReference>
<evidence type="ECO:0000256" key="3">
    <source>
        <dbReference type="ARBA" id="ARBA00022692"/>
    </source>
</evidence>
<dbReference type="InterPro" id="IPR050833">
    <property type="entry name" value="Poly_Biosynth_Transport"/>
</dbReference>
<evidence type="ECO:0000256" key="1">
    <source>
        <dbReference type="ARBA" id="ARBA00004651"/>
    </source>
</evidence>
<dbReference type="PANTHER" id="PTHR30250">
    <property type="entry name" value="PST FAMILY PREDICTED COLANIC ACID TRANSPORTER"/>
    <property type="match status" value="1"/>
</dbReference>
<evidence type="ECO:0000256" key="5">
    <source>
        <dbReference type="ARBA" id="ARBA00023136"/>
    </source>
</evidence>
<evidence type="ECO:0000256" key="6">
    <source>
        <dbReference type="SAM" id="Phobius"/>
    </source>
</evidence>
<feature type="transmembrane region" description="Helical" evidence="6">
    <location>
        <begin position="83"/>
        <end position="109"/>
    </location>
</feature>
<comment type="subcellular location">
    <subcellularLocation>
        <location evidence="1">Cell membrane</location>
        <topology evidence="1">Multi-pass membrane protein</topology>
    </subcellularLocation>
</comment>
<feature type="transmembrane region" description="Helical" evidence="6">
    <location>
        <begin position="182"/>
        <end position="203"/>
    </location>
</feature>
<feature type="transmembrane region" description="Helical" evidence="6">
    <location>
        <begin position="121"/>
        <end position="140"/>
    </location>
</feature>
<dbReference type="InterPro" id="IPR002797">
    <property type="entry name" value="Polysacc_synth"/>
</dbReference>
<feature type="transmembrane region" description="Helical" evidence="6">
    <location>
        <begin position="152"/>
        <end position="176"/>
    </location>
</feature>
<dbReference type="Proteomes" id="UP000886796">
    <property type="component" value="Unassembled WGS sequence"/>
</dbReference>
<feature type="transmembrane region" description="Helical" evidence="6">
    <location>
        <begin position="298"/>
        <end position="320"/>
    </location>
</feature>
<dbReference type="Pfam" id="PF01943">
    <property type="entry name" value="Polysacc_synt"/>
    <property type="match status" value="1"/>
</dbReference>
<accession>A0A9D1CMD9</accession>
<feature type="transmembrane region" description="Helical" evidence="6">
    <location>
        <begin position="21"/>
        <end position="41"/>
    </location>
</feature>
<proteinExistence type="predicted"/>
<reference evidence="7" key="1">
    <citation type="submission" date="2020-10" db="EMBL/GenBank/DDBJ databases">
        <authorList>
            <person name="Gilroy R."/>
        </authorList>
    </citation>
    <scope>NUCLEOTIDE SEQUENCE</scope>
    <source>
        <strain evidence="7">13361</strain>
    </source>
</reference>
<dbReference type="EMBL" id="DVFK01000091">
    <property type="protein sequence ID" value="HIQ68212.1"/>
    <property type="molecule type" value="Genomic_DNA"/>
</dbReference>
<organism evidence="7 8">
    <name type="scientific">Candidatus Faecousia excrementigallinarum</name>
    <dbReference type="NCBI Taxonomy" id="2840806"/>
    <lineage>
        <taxon>Bacteria</taxon>
        <taxon>Bacillati</taxon>
        <taxon>Bacillota</taxon>
        <taxon>Clostridia</taxon>
        <taxon>Eubacteriales</taxon>
        <taxon>Oscillospiraceae</taxon>
        <taxon>Faecousia</taxon>
    </lineage>
</organism>
<feature type="transmembrane region" description="Helical" evidence="6">
    <location>
        <begin position="361"/>
        <end position="382"/>
    </location>
</feature>